<dbReference type="OrthoDB" id="5507765at2"/>
<evidence type="ECO:0000313" key="1">
    <source>
        <dbReference type="EMBL" id="SJZ44670.1"/>
    </source>
</evidence>
<name>A0A1T4KQJ8_9BACT</name>
<evidence type="ECO:0000313" key="2">
    <source>
        <dbReference type="Proteomes" id="UP000190102"/>
    </source>
</evidence>
<dbReference type="AlphaFoldDB" id="A0A1T4KQJ8"/>
<accession>A0A1T4KQJ8</accession>
<dbReference type="RefSeq" id="WP_078788928.1">
    <property type="nucleotide sequence ID" value="NZ_FUWR01000001.1"/>
</dbReference>
<gene>
    <name evidence="1" type="ORF">SAMN02745119_00648</name>
</gene>
<dbReference type="Proteomes" id="UP000190102">
    <property type="component" value="Unassembled WGS sequence"/>
</dbReference>
<keyword evidence="2" id="KW-1185">Reference proteome</keyword>
<reference evidence="2" key="1">
    <citation type="submission" date="2017-02" db="EMBL/GenBank/DDBJ databases">
        <authorList>
            <person name="Varghese N."/>
            <person name="Submissions S."/>
        </authorList>
    </citation>
    <scope>NUCLEOTIDE SEQUENCE [LARGE SCALE GENOMIC DNA]</scope>
    <source>
        <strain evidence="2">ATCC BAA-34</strain>
    </source>
</reference>
<dbReference type="EMBL" id="FUWR01000001">
    <property type="protein sequence ID" value="SJZ44670.1"/>
    <property type="molecule type" value="Genomic_DNA"/>
</dbReference>
<dbReference type="STRING" id="115783.SAMN02745119_00648"/>
<evidence type="ECO:0008006" key="3">
    <source>
        <dbReference type="Google" id="ProtNLM"/>
    </source>
</evidence>
<proteinExistence type="predicted"/>
<organism evidence="1 2">
    <name type="scientific">Trichlorobacter thiogenes</name>
    <dbReference type="NCBI Taxonomy" id="115783"/>
    <lineage>
        <taxon>Bacteria</taxon>
        <taxon>Pseudomonadati</taxon>
        <taxon>Thermodesulfobacteriota</taxon>
        <taxon>Desulfuromonadia</taxon>
        <taxon>Geobacterales</taxon>
        <taxon>Geobacteraceae</taxon>
        <taxon>Trichlorobacter</taxon>
    </lineage>
</organism>
<protein>
    <recommendedName>
        <fullName evidence="3">PIN domain-containing protein</fullName>
    </recommendedName>
</protein>
<sequence length="173" mass="19812">MKLWLLDADVIIKLLEIDVFDKLVDMHDLHVASTVVFEVKHYKRDGRKILVDFRAQYIDSGRVTETFATADEMQEVLKRLPPLRRQSIHAGETESLAVLVRQEELTICTFDSAAIKTLPFLDVTERAVSAERLLRTSGLTLSPGYKLDPRLSEEYFKSNIEQGLREFVYSHSG</sequence>